<keyword evidence="3" id="KW-1185">Reference proteome</keyword>
<name>A0A367LRI5_9HYPO</name>
<reference evidence="2 3" key="1">
    <citation type="journal article" date="2015" name="BMC Genomics">
        <title>Insights from the genome of Ophiocordyceps polyrhachis-furcata to pathogenicity and host specificity in insect fungi.</title>
        <authorList>
            <person name="Wichadakul D."/>
            <person name="Kobmoo N."/>
            <person name="Ingsriswang S."/>
            <person name="Tangphatsornruang S."/>
            <person name="Chantasingh D."/>
            <person name="Luangsa-ard J.J."/>
            <person name="Eurwilaichitr L."/>
        </authorList>
    </citation>
    <scope>NUCLEOTIDE SEQUENCE [LARGE SCALE GENOMIC DNA]</scope>
    <source>
        <strain evidence="2 3">BCC 54312</strain>
    </source>
</reference>
<proteinExistence type="predicted"/>
<dbReference type="EMBL" id="LKCN02000001">
    <property type="protein sequence ID" value="RCI17028.1"/>
    <property type="molecule type" value="Genomic_DNA"/>
</dbReference>
<evidence type="ECO:0000313" key="3">
    <source>
        <dbReference type="Proteomes" id="UP000253664"/>
    </source>
</evidence>
<evidence type="ECO:0008006" key="4">
    <source>
        <dbReference type="Google" id="ProtNLM"/>
    </source>
</evidence>
<dbReference type="Proteomes" id="UP000253664">
    <property type="component" value="Unassembled WGS sequence"/>
</dbReference>
<dbReference type="AlphaFoldDB" id="A0A367LRI5"/>
<feature type="signal peptide" evidence="1">
    <location>
        <begin position="1"/>
        <end position="19"/>
    </location>
</feature>
<gene>
    <name evidence="2" type="ORF">L249_3095</name>
</gene>
<evidence type="ECO:0000256" key="1">
    <source>
        <dbReference type="SAM" id="SignalP"/>
    </source>
</evidence>
<accession>A0A367LRI5</accession>
<keyword evidence="1" id="KW-0732">Signal</keyword>
<protein>
    <recommendedName>
        <fullName evidence="4">AMP-binding enzyme C-terminal domain-containing protein</fullName>
    </recommendedName>
</protein>
<feature type="chain" id="PRO_5016703923" description="AMP-binding enzyme C-terminal domain-containing protein" evidence="1">
    <location>
        <begin position="20"/>
        <end position="145"/>
    </location>
</feature>
<evidence type="ECO:0000313" key="2">
    <source>
        <dbReference type="EMBL" id="RCI17028.1"/>
    </source>
</evidence>
<comment type="caution">
    <text evidence="2">The sequence shown here is derived from an EMBL/GenBank/DDBJ whole genome shotgun (WGS) entry which is preliminary data.</text>
</comment>
<organism evidence="2 3">
    <name type="scientific">Ophiocordyceps polyrhachis-furcata BCC 54312</name>
    <dbReference type="NCBI Taxonomy" id="1330021"/>
    <lineage>
        <taxon>Eukaryota</taxon>
        <taxon>Fungi</taxon>
        <taxon>Dikarya</taxon>
        <taxon>Ascomycota</taxon>
        <taxon>Pezizomycotina</taxon>
        <taxon>Sordariomycetes</taxon>
        <taxon>Hypocreomycetidae</taxon>
        <taxon>Hypocreales</taxon>
        <taxon>Ophiocordycipitaceae</taxon>
        <taxon>Ophiocordyceps</taxon>
    </lineage>
</organism>
<sequence>MAAPCYGIWGLASLDWILAASDFVIWCEGIVVEILGDALQLEKSEAAAQIAVCICLQVAELPQRVVTRWHPTGHQVVGPEAVVETLTARRILDGLPFSSLPSERVSFLGSTLRPGFDRAKAGVVKGQARIDDRCNNKGGKKQYRV</sequence>